<dbReference type="SUPFAM" id="SSF50630">
    <property type="entry name" value="Acid proteases"/>
    <property type="match status" value="1"/>
</dbReference>
<feature type="region of interest" description="Disordered" evidence="1">
    <location>
        <begin position="26"/>
        <end position="106"/>
    </location>
</feature>
<dbReference type="InterPro" id="IPR021109">
    <property type="entry name" value="Peptidase_aspartic_dom_sf"/>
</dbReference>
<dbReference type="Ensembl" id="ENSSORT00005017143.1">
    <property type="protein sequence ID" value="ENSSORP00005016633.1"/>
    <property type="gene ID" value="ENSSORG00005008412.1"/>
</dbReference>
<keyword evidence="3" id="KW-1185">Reference proteome</keyword>
<organism evidence="2 3">
    <name type="scientific">Sphaeramia orbicularis</name>
    <name type="common">orbiculate cardinalfish</name>
    <dbReference type="NCBI Taxonomy" id="375764"/>
    <lineage>
        <taxon>Eukaryota</taxon>
        <taxon>Metazoa</taxon>
        <taxon>Chordata</taxon>
        <taxon>Craniata</taxon>
        <taxon>Vertebrata</taxon>
        <taxon>Euteleostomi</taxon>
        <taxon>Actinopterygii</taxon>
        <taxon>Neopterygii</taxon>
        <taxon>Teleostei</taxon>
        <taxon>Neoteleostei</taxon>
        <taxon>Acanthomorphata</taxon>
        <taxon>Gobiaria</taxon>
        <taxon>Kurtiformes</taxon>
        <taxon>Apogonoidei</taxon>
        <taxon>Apogonidae</taxon>
        <taxon>Apogoninae</taxon>
        <taxon>Sphaeramia</taxon>
    </lineage>
</organism>
<proteinExistence type="predicted"/>
<evidence type="ECO:0000313" key="3">
    <source>
        <dbReference type="Proteomes" id="UP000472271"/>
    </source>
</evidence>
<accession>A0A672ZJH5</accession>
<dbReference type="InParanoid" id="A0A672ZJH5"/>
<evidence type="ECO:0008006" key="4">
    <source>
        <dbReference type="Google" id="ProtNLM"/>
    </source>
</evidence>
<name>A0A672ZJH5_9TELE</name>
<protein>
    <recommendedName>
        <fullName evidence="4">Peptidase A2 domain-containing protein</fullName>
    </recommendedName>
</protein>
<dbReference type="Gene3D" id="2.40.70.10">
    <property type="entry name" value="Acid Proteases"/>
    <property type="match status" value="1"/>
</dbReference>
<evidence type="ECO:0000256" key="1">
    <source>
        <dbReference type="SAM" id="MobiDB-lite"/>
    </source>
</evidence>
<reference evidence="2" key="1">
    <citation type="submission" date="2019-06" db="EMBL/GenBank/DDBJ databases">
        <authorList>
            <consortium name="Wellcome Sanger Institute Data Sharing"/>
        </authorList>
    </citation>
    <scope>NUCLEOTIDE SEQUENCE [LARGE SCALE GENOMIC DNA]</scope>
</reference>
<dbReference type="Proteomes" id="UP000472271">
    <property type="component" value="Chromosome 16"/>
</dbReference>
<sequence>MEQEHRIITELLAHLDKQCGLKEHIPGGARLPVLDGASTPRRSTSAPRSILSAHHSEDGPAAPHTVTATGGAIPRRRMESSSAGHGPTSEVRGAVPTPLPHPPSQNTYKLPRYAGITPLEPYLAQVEMAALMNRWNAAETAAHIVLALEGKALQVLMDVAPGDQPTESPTENINQIGRLGRAHGLYLLCYLNGHACRALVDSGSVISLVRPGVLPETSDGESSGWAPTSNKIRTVTGGLSEMLGKRSLRARAGRTETEQEFWLADILDPCIIGLDLLEHWGAVVDQAYGCTLKSATFCNRKPSSWDM</sequence>
<dbReference type="AlphaFoldDB" id="A0A672ZJH5"/>
<feature type="compositionally biased region" description="Low complexity" evidence="1">
    <location>
        <begin position="37"/>
        <end position="49"/>
    </location>
</feature>
<dbReference type="CDD" id="cd00303">
    <property type="entry name" value="retropepsin_like"/>
    <property type="match status" value="1"/>
</dbReference>
<reference evidence="2" key="3">
    <citation type="submission" date="2025-09" db="UniProtKB">
        <authorList>
            <consortium name="Ensembl"/>
        </authorList>
    </citation>
    <scope>IDENTIFICATION</scope>
</reference>
<evidence type="ECO:0000313" key="2">
    <source>
        <dbReference type="Ensembl" id="ENSSORP00005016633.1"/>
    </source>
</evidence>
<reference evidence="2" key="2">
    <citation type="submission" date="2025-08" db="UniProtKB">
        <authorList>
            <consortium name="Ensembl"/>
        </authorList>
    </citation>
    <scope>IDENTIFICATION</scope>
</reference>